<dbReference type="Proteomes" id="UP000286415">
    <property type="component" value="Unassembled WGS sequence"/>
</dbReference>
<keyword evidence="3" id="KW-1185">Reference proteome</keyword>
<dbReference type="AlphaFoldDB" id="A0A3R7EV41"/>
<protein>
    <submittedName>
        <fullName evidence="2">Uncharacterized protein</fullName>
    </submittedName>
</protein>
<dbReference type="EMBL" id="NIRI02000013">
    <property type="protein sequence ID" value="KAG5452848.1"/>
    <property type="molecule type" value="Genomic_DNA"/>
</dbReference>
<sequence>MDTELTTVQLFTTDRISSMRQQQHCAVPANPVSPPSTDPPYLVNQLNYPSKTSNTATSICTTAAAEQQMHSKPTNCLPNTHISSSLHFYSQPISAPQQLLVTSNLYSIHPPNNSANRDSTSQQHGSEPSSTDNLSAPSYSIPGPTASAPGVVPSVSSPGKTDGWFVQSPTVWFRALLKFHRPM</sequence>
<dbReference type="STRING" id="79923.A0A3R7EV41"/>
<dbReference type="InParanoid" id="A0A3R7EV41"/>
<evidence type="ECO:0000313" key="3">
    <source>
        <dbReference type="Proteomes" id="UP000286415"/>
    </source>
</evidence>
<gene>
    <name evidence="2" type="ORF">CSKR_108988</name>
</gene>
<accession>A0A3R7EV41</accession>
<evidence type="ECO:0000313" key="2">
    <source>
        <dbReference type="EMBL" id="KAG5452848.1"/>
    </source>
</evidence>
<reference evidence="2 3" key="2">
    <citation type="journal article" date="2021" name="Genomics">
        <title>High-quality reference genome for Clonorchis sinensis.</title>
        <authorList>
            <person name="Young N.D."/>
            <person name="Stroehlein A.J."/>
            <person name="Kinkar L."/>
            <person name="Wang T."/>
            <person name="Sohn W.M."/>
            <person name="Chang B.C.H."/>
            <person name="Kaur P."/>
            <person name="Weisz D."/>
            <person name="Dudchenko O."/>
            <person name="Aiden E.L."/>
            <person name="Korhonen P.K."/>
            <person name="Gasser R.B."/>
        </authorList>
    </citation>
    <scope>NUCLEOTIDE SEQUENCE [LARGE SCALE GENOMIC DNA]</scope>
    <source>
        <strain evidence="2">Cs-k2</strain>
    </source>
</reference>
<reference evidence="2 3" key="1">
    <citation type="journal article" date="2018" name="Biotechnol. Adv.">
        <title>Improved genomic resources and new bioinformatic workflow for the carcinogenic parasite Clonorchis sinensis: Biotechnological implications.</title>
        <authorList>
            <person name="Wang D."/>
            <person name="Korhonen P.K."/>
            <person name="Gasser R.B."/>
            <person name="Young N.D."/>
        </authorList>
    </citation>
    <scope>NUCLEOTIDE SEQUENCE [LARGE SCALE GENOMIC DNA]</scope>
    <source>
        <strain evidence="2">Cs-k2</strain>
    </source>
</reference>
<evidence type="ECO:0000256" key="1">
    <source>
        <dbReference type="SAM" id="MobiDB-lite"/>
    </source>
</evidence>
<feature type="compositionally biased region" description="Low complexity" evidence="1">
    <location>
        <begin position="146"/>
        <end position="159"/>
    </location>
</feature>
<feature type="compositionally biased region" description="Polar residues" evidence="1">
    <location>
        <begin position="106"/>
        <end position="138"/>
    </location>
</feature>
<proteinExistence type="predicted"/>
<organism evidence="2 3">
    <name type="scientific">Clonorchis sinensis</name>
    <name type="common">Chinese liver fluke</name>
    <dbReference type="NCBI Taxonomy" id="79923"/>
    <lineage>
        <taxon>Eukaryota</taxon>
        <taxon>Metazoa</taxon>
        <taxon>Spiralia</taxon>
        <taxon>Lophotrochozoa</taxon>
        <taxon>Platyhelminthes</taxon>
        <taxon>Trematoda</taxon>
        <taxon>Digenea</taxon>
        <taxon>Opisthorchiida</taxon>
        <taxon>Opisthorchiata</taxon>
        <taxon>Opisthorchiidae</taxon>
        <taxon>Clonorchis</taxon>
    </lineage>
</organism>
<feature type="region of interest" description="Disordered" evidence="1">
    <location>
        <begin position="106"/>
        <end position="159"/>
    </location>
</feature>
<comment type="caution">
    <text evidence="2">The sequence shown here is derived from an EMBL/GenBank/DDBJ whole genome shotgun (WGS) entry which is preliminary data.</text>
</comment>
<name>A0A3R7EV41_CLOSI</name>